<dbReference type="Proteomes" id="UP000251923">
    <property type="component" value="Unassembled WGS sequence"/>
</dbReference>
<gene>
    <name evidence="6" type="ORF">DBT54_02115</name>
</gene>
<dbReference type="GO" id="GO:0016020">
    <property type="term" value="C:membrane"/>
    <property type="evidence" value="ECO:0007669"/>
    <property type="project" value="UniProtKB-SubCell"/>
</dbReference>
<evidence type="ECO:0000313" key="6">
    <source>
        <dbReference type="EMBL" id="RAV80805.1"/>
    </source>
</evidence>
<dbReference type="EMBL" id="QMHM01000003">
    <property type="protein sequence ID" value="RAV80805.1"/>
    <property type="molecule type" value="Genomic_DNA"/>
</dbReference>
<evidence type="ECO:0000259" key="5">
    <source>
        <dbReference type="Pfam" id="PF04932"/>
    </source>
</evidence>
<evidence type="ECO:0000313" key="7">
    <source>
        <dbReference type="Proteomes" id="UP000251923"/>
    </source>
</evidence>
<accession>A0A2I1L9S5</accession>
<keyword evidence="3" id="KW-1133">Transmembrane helix</keyword>
<evidence type="ECO:0000256" key="2">
    <source>
        <dbReference type="ARBA" id="ARBA00022692"/>
    </source>
</evidence>
<sequence length="527" mass="59754">MRLKLKEINSSMKEYANKIFSIINNVHLFKIITLIINLIYAVPSSFDIENVPMKIVFVWGIYLLAKDFLTRRIMFKQKFWPFLFAFLISFAISVLLNLTYQFPDSAINWFYVAQTFFLIYAFNPSEDYQTSKKWMARFNDIFIGIVCFLGFVSLLLFAFHIRYWVLDGTGINWMRQGFTENRLFGLYTSPNMGSIIGVLSVVASLMNNILKRSSWKSFQPFYVFNAIIQYLYFVLASSRGTTLTLLTAGLVITCYVIYRLFVRHQASFKSLGKVILGAGLGLFLFVAVEHQAESILAYIPATTQTAARLVTGEISWSDLRHGESKAGGNKSSVIAPVSIQHDEGDAEVSAGRFTIWQAGIKAAAQNFLFGLSDIDLYRNIKDQEATAQVDMTKLTTLDRSEIKRARGNMHNTYIAVFTKAGFVGLIIIAAFALCYLIYHVGYLMTAKVDFSDANNQLYALILVTIIALLAEDMVENHILLANRDTIGLIFWTYAGFLNVHRSQLQARKSQAINKDLKSKFINIISPY</sequence>
<feature type="domain" description="O-antigen ligase-related" evidence="5">
    <location>
        <begin position="226"/>
        <end position="428"/>
    </location>
</feature>
<comment type="caution">
    <text evidence="6">The sequence shown here is derived from an EMBL/GenBank/DDBJ whole genome shotgun (WGS) entry which is preliminary data.</text>
</comment>
<dbReference type="PANTHER" id="PTHR37422:SF13">
    <property type="entry name" value="LIPOPOLYSACCHARIDE BIOSYNTHESIS PROTEIN PA4999-RELATED"/>
    <property type="match status" value="1"/>
</dbReference>
<proteinExistence type="predicted"/>
<dbReference type="InterPro" id="IPR051533">
    <property type="entry name" value="WaaL-like"/>
</dbReference>
<dbReference type="Pfam" id="PF04932">
    <property type="entry name" value="Wzy_C"/>
    <property type="match status" value="1"/>
</dbReference>
<organism evidence="6 7">
    <name type="scientific">Aerococcus urinae</name>
    <dbReference type="NCBI Taxonomy" id="1376"/>
    <lineage>
        <taxon>Bacteria</taxon>
        <taxon>Bacillati</taxon>
        <taxon>Bacillota</taxon>
        <taxon>Bacilli</taxon>
        <taxon>Lactobacillales</taxon>
        <taxon>Aerococcaceae</taxon>
        <taxon>Aerococcus</taxon>
    </lineage>
</organism>
<evidence type="ECO:0000256" key="3">
    <source>
        <dbReference type="ARBA" id="ARBA00022989"/>
    </source>
</evidence>
<name>A0A2I1L9S5_9LACT</name>
<evidence type="ECO:0000256" key="4">
    <source>
        <dbReference type="ARBA" id="ARBA00023136"/>
    </source>
</evidence>
<protein>
    <recommendedName>
        <fullName evidence="5">O-antigen ligase-related domain-containing protein</fullName>
    </recommendedName>
</protein>
<evidence type="ECO:0000256" key="1">
    <source>
        <dbReference type="ARBA" id="ARBA00004141"/>
    </source>
</evidence>
<keyword evidence="2" id="KW-0812">Transmembrane</keyword>
<reference evidence="6 7" key="1">
    <citation type="submission" date="2018-04" db="EMBL/GenBank/DDBJ databases">
        <title>Aerococcus urinae genomes.</title>
        <authorList>
            <person name="Hilt E."/>
            <person name="Gilbert N.M."/>
            <person name="Thomas-White K."/>
            <person name="Putonti C."/>
            <person name="Lewis A.L."/>
            <person name="Visck K.L."/>
            <person name="Wolfe A.J."/>
        </authorList>
    </citation>
    <scope>NUCLEOTIDE SEQUENCE [LARGE SCALE GENOMIC DNA]</scope>
    <source>
        <strain evidence="6 7">UMB7480</strain>
    </source>
</reference>
<comment type="subcellular location">
    <subcellularLocation>
        <location evidence="1">Membrane</location>
        <topology evidence="1">Multi-pass membrane protein</topology>
    </subcellularLocation>
</comment>
<dbReference type="InterPro" id="IPR007016">
    <property type="entry name" value="O-antigen_ligase-rel_domated"/>
</dbReference>
<dbReference type="PANTHER" id="PTHR37422">
    <property type="entry name" value="TEICHURONIC ACID BIOSYNTHESIS PROTEIN TUAE"/>
    <property type="match status" value="1"/>
</dbReference>
<keyword evidence="4" id="KW-0472">Membrane</keyword>
<dbReference type="AlphaFoldDB" id="A0A2I1L9S5"/>